<accession>A0A8J7L8P7</accession>
<evidence type="ECO:0000313" key="2">
    <source>
        <dbReference type="EMBL" id="MBH8562261.1"/>
    </source>
</evidence>
<keyword evidence="1" id="KW-0812">Transmembrane</keyword>
<feature type="transmembrane region" description="Helical" evidence="1">
    <location>
        <begin position="88"/>
        <end position="107"/>
    </location>
</feature>
<comment type="caution">
    <text evidence="2">The sequence shown here is derived from an EMBL/GenBank/DDBJ whole genome shotgun (WGS) entry which is preliminary data.</text>
</comment>
<name>A0A8J7L8P7_9NOST</name>
<dbReference type="RefSeq" id="WP_198124230.1">
    <property type="nucleotide sequence ID" value="NZ_JAECZC010000011.1"/>
</dbReference>
<sequence length="224" mass="23995">MFKIELSAYSPIGDFSKSKLQFRHLGAIASLVFISLLYSWSGLPSHHAIPNCWEGFLWGIANPVIALDRLASIVAIGLLSAGIVRGTWVAASFVLATVLGMVIYLFWLNLPGAEIAITISSMIFGTMLMLTNRPNWLILALLGAIAGLFQGYSDGQSIVGAGIVPSFAYILGVTVTQYAVAMSAREIGNTISHKKINGILPRTILFVGFALCAMGIVFLKSSLN</sequence>
<gene>
    <name evidence="2" type="ORF">I8748_08740</name>
</gene>
<evidence type="ECO:0000256" key="1">
    <source>
        <dbReference type="SAM" id="Phobius"/>
    </source>
</evidence>
<protein>
    <submittedName>
        <fullName evidence="2">HupE/UreJ family protein</fullName>
    </submittedName>
</protein>
<dbReference type="EMBL" id="JAECZC010000011">
    <property type="protein sequence ID" value="MBH8562261.1"/>
    <property type="molecule type" value="Genomic_DNA"/>
</dbReference>
<organism evidence="2 3">
    <name type="scientific">Amazonocrinis nigriterrae CENA67</name>
    <dbReference type="NCBI Taxonomy" id="2794033"/>
    <lineage>
        <taxon>Bacteria</taxon>
        <taxon>Bacillati</taxon>
        <taxon>Cyanobacteriota</taxon>
        <taxon>Cyanophyceae</taxon>
        <taxon>Nostocales</taxon>
        <taxon>Nostocaceae</taxon>
        <taxon>Amazonocrinis</taxon>
        <taxon>Amazonocrinis nigriterrae</taxon>
    </lineage>
</organism>
<feature type="transmembrane region" description="Helical" evidence="1">
    <location>
        <begin position="158"/>
        <end position="179"/>
    </location>
</feature>
<reference evidence="2 3" key="1">
    <citation type="journal article" date="2021" name="Int. J. Syst. Evol. Microbiol.">
        <title>Amazonocrinis nigriterrae gen. nov., sp. nov., Atlanticothrix silvestris gen. nov., sp. nov. and Dendronalium phyllosphericum gen. nov., sp. nov., nostocacean cyanobacteria from Brazilian environments.</title>
        <authorList>
            <person name="Alvarenga D.O."/>
            <person name="Andreote A.P.D."/>
            <person name="Branco L.H.Z."/>
            <person name="Delbaje E."/>
            <person name="Cruz R.B."/>
            <person name="Varani A.M."/>
            <person name="Fiore M.F."/>
        </authorList>
    </citation>
    <scope>NUCLEOTIDE SEQUENCE [LARGE SCALE GENOMIC DNA]</scope>
    <source>
        <strain evidence="2 3">CENA67</strain>
    </source>
</reference>
<keyword evidence="1" id="KW-0472">Membrane</keyword>
<feature type="transmembrane region" description="Helical" evidence="1">
    <location>
        <begin position="136"/>
        <end position="152"/>
    </location>
</feature>
<feature type="transmembrane region" description="Helical" evidence="1">
    <location>
        <begin position="60"/>
        <end position="81"/>
    </location>
</feature>
<keyword evidence="3" id="KW-1185">Reference proteome</keyword>
<proteinExistence type="predicted"/>
<feature type="transmembrane region" description="Helical" evidence="1">
    <location>
        <begin position="20"/>
        <end position="40"/>
    </location>
</feature>
<dbReference type="Proteomes" id="UP000632766">
    <property type="component" value="Unassembled WGS sequence"/>
</dbReference>
<evidence type="ECO:0000313" key="3">
    <source>
        <dbReference type="Proteomes" id="UP000632766"/>
    </source>
</evidence>
<feature type="transmembrane region" description="Helical" evidence="1">
    <location>
        <begin position="199"/>
        <end position="219"/>
    </location>
</feature>
<dbReference type="Pfam" id="PF04955">
    <property type="entry name" value="HupE_UreJ"/>
    <property type="match status" value="1"/>
</dbReference>
<dbReference type="InterPro" id="IPR007038">
    <property type="entry name" value="HupE_UreJ"/>
</dbReference>
<dbReference type="AlphaFoldDB" id="A0A8J7L8P7"/>
<feature type="transmembrane region" description="Helical" evidence="1">
    <location>
        <begin position="113"/>
        <end position="131"/>
    </location>
</feature>
<keyword evidence="1" id="KW-1133">Transmembrane helix</keyword>